<feature type="signal peptide" evidence="1">
    <location>
        <begin position="1"/>
        <end position="19"/>
    </location>
</feature>
<proteinExistence type="predicted"/>
<name>A0ABD2PPH9_9PLAT</name>
<comment type="caution">
    <text evidence="2">The sequence shown here is derived from an EMBL/GenBank/DDBJ whole genome shotgun (WGS) entry which is preliminary data.</text>
</comment>
<sequence>MHAIIFACLLVQLLGPGEAVKPLFGVSPYCYVLDKAMEMYEMDNGSKIYNVGDMDVGDNGFHLVIRRHSDGLMTDGWYEPGNEYRVELRNKMQGVGFQDYILWLEPSTSNEEIDRTGQSKGMHRDMTDKERRVNKLERWGKIIRERGRRTKSDLGVAYVSQFQSEVGNWIHLPPVYLLPGVNNAALGITQDRLNCSGLVAERRMQGMKLALHKGRAEPVWEKVELNWRAPAGLPSSNLNGGASKMNNDHTNCVTIGAA</sequence>
<dbReference type="AlphaFoldDB" id="A0ABD2PPH9"/>
<evidence type="ECO:0000256" key="1">
    <source>
        <dbReference type="SAM" id="SignalP"/>
    </source>
</evidence>
<reference evidence="2 3" key="1">
    <citation type="submission" date="2024-11" db="EMBL/GenBank/DDBJ databases">
        <title>Adaptive evolution of stress response genes in parasites aligns with host niche diversity.</title>
        <authorList>
            <person name="Hahn C."/>
            <person name="Resl P."/>
        </authorList>
    </citation>
    <scope>NUCLEOTIDE SEQUENCE [LARGE SCALE GENOMIC DNA]</scope>
    <source>
        <strain evidence="2">EGGRZ-B1_66</strain>
        <tissue evidence="2">Body</tissue>
    </source>
</reference>
<evidence type="ECO:0000313" key="3">
    <source>
        <dbReference type="Proteomes" id="UP001626550"/>
    </source>
</evidence>
<gene>
    <name evidence="2" type="ORF">Ciccas_012064</name>
</gene>
<evidence type="ECO:0000313" key="2">
    <source>
        <dbReference type="EMBL" id="KAL3309390.1"/>
    </source>
</evidence>
<accession>A0ABD2PPH9</accession>
<feature type="chain" id="PRO_5044776107" evidence="1">
    <location>
        <begin position="20"/>
        <end position="258"/>
    </location>
</feature>
<dbReference type="Proteomes" id="UP001626550">
    <property type="component" value="Unassembled WGS sequence"/>
</dbReference>
<keyword evidence="1" id="KW-0732">Signal</keyword>
<feature type="non-terminal residue" evidence="2">
    <location>
        <position position="258"/>
    </location>
</feature>
<keyword evidence="3" id="KW-1185">Reference proteome</keyword>
<dbReference type="EMBL" id="JBJKFK010003977">
    <property type="protein sequence ID" value="KAL3309390.1"/>
    <property type="molecule type" value="Genomic_DNA"/>
</dbReference>
<organism evidence="2 3">
    <name type="scientific">Cichlidogyrus casuarinus</name>
    <dbReference type="NCBI Taxonomy" id="1844966"/>
    <lineage>
        <taxon>Eukaryota</taxon>
        <taxon>Metazoa</taxon>
        <taxon>Spiralia</taxon>
        <taxon>Lophotrochozoa</taxon>
        <taxon>Platyhelminthes</taxon>
        <taxon>Monogenea</taxon>
        <taxon>Monopisthocotylea</taxon>
        <taxon>Dactylogyridea</taxon>
        <taxon>Ancyrocephalidae</taxon>
        <taxon>Cichlidogyrus</taxon>
    </lineage>
</organism>
<protein>
    <submittedName>
        <fullName evidence="2">Uncharacterized protein</fullName>
    </submittedName>
</protein>